<protein>
    <recommendedName>
        <fullName evidence="7">Aspartate--tRNA ligase</fullName>
        <ecNumber evidence="7">6.1.1.12</ecNumber>
    </recommendedName>
    <alternativeName>
        <fullName evidence="7">Aspartyl-tRNA synthetase</fullName>
        <shortName evidence="7">AspRS</shortName>
    </alternativeName>
</protein>
<feature type="binding site" evidence="7">
    <location>
        <position position="370"/>
    </location>
    <ligand>
        <name>L-aspartate</name>
        <dbReference type="ChEBI" id="CHEBI:29991"/>
    </ligand>
</feature>
<dbReference type="CDD" id="cd00777">
    <property type="entry name" value="AspRS_core"/>
    <property type="match status" value="1"/>
</dbReference>
<dbReference type="Gene3D" id="3.30.1360.30">
    <property type="entry name" value="GAD-like domain"/>
    <property type="match status" value="1"/>
</dbReference>
<evidence type="ECO:0000313" key="10">
    <source>
        <dbReference type="Proteomes" id="UP000176593"/>
    </source>
</evidence>
<organism evidence="9 10">
    <name type="scientific">Candidatus Uhrbacteria bacterium RIFCSPLOWO2_02_FULL_48_18</name>
    <dbReference type="NCBI Taxonomy" id="1802408"/>
    <lineage>
        <taxon>Bacteria</taxon>
        <taxon>Candidatus Uhriibacteriota</taxon>
    </lineage>
</organism>
<dbReference type="CDD" id="cd04317">
    <property type="entry name" value="EcAspRS_like_N"/>
    <property type="match status" value="1"/>
</dbReference>
<dbReference type="EC" id="6.1.1.12" evidence="7"/>
<comment type="similarity">
    <text evidence="1 7">Belongs to the class-II aminoacyl-tRNA synthetase family. Type 1 subfamily.</text>
</comment>
<accession>A0A1F7V932</accession>
<dbReference type="SUPFAM" id="SSF50249">
    <property type="entry name" value="Nucleic acid-binding proteins"/>
    <property type="match status" value="1"/>
</dbReference>
<dbReference type="AlphaFoldDB" id="A0A1F7V932"/>
<name>A0A1F7V932_9BACT</name>
<dbReference type="EMBL" id="MGEQ01000008">
    <property type="protein sequence ID" value="OGL86608.1"/>
    <property type="molecule type" value="Genomic_DNA"/>
</dbReference>
<evidence type="ECO:0000256" key="3">
    <source>
        <dbReference type="ARBA" id="ARBA00022741"/>
    </source>
</evidence>
<comment type="subunit">
    <text evidence="7">Homodimer.</text>
</comment>
<dbReference type="InterPro" id="IPR004524">
    <property type="entry name" value="Asp-tRNA-ligase_1"/>
</dbReference>
<comment type="catalytic activity">
    <reaction evidence="7">
        <text>tRNA(Asp) + L-aspartate + ATP = L-aspartyl-tRNA(Asp) + AMP + diphosphate</text>
        <dbReference type="Rhea" id="RHEA:19649"/>
        <dbReference type="Rhea" id="RHEA-COMP:9660"/>
        <dbReference type="Rhea" id="RHEA-COMP:9678"/>
        <dbReference type="ChEBI" id="CHEBI:29991"/>
        <dbReference type="ChEBI" id="CHEBI:30616"/>
        <dbReference type="ChEBI" id="CHEBI:33019"/>
        <dbReference type="ChEBI" id="CHEBI:78442"/>
        <dbReference type="ChEBI" id="CHEBI:78516"/>
        <dbReference type="ChEBI" id="CHEBI:456215"/>
        <dbReference type="EC" id="6.1.1.12"/>
    </reaction>
</comment>
<proteinExistence type="inferred from homology"/>
<keyword evidence="6 7" id="KW-0030">Aminoacyl-tRNA synthetase</keyword>
<feature type="region of interest" description="Aspartate" evidence="7">
    <location>
        <begin position="200"/>
        <end position="203"/>
    </location>
</feature>
<dbReference type="GO" id="GO:0005524">
    <property type="term" value="F:ATP binding"/>
    <property type="evidence" value="ECO:0007669"/>
    <property type="project" value="UniProtKB-UniRule"/>
</dbReference>
<dbReference type="PANTHER" id="PTHR22594">
    <property type="entry name" value="ASPARTYL/LYSYL-TRNA SYNTHETASE"/>
    <property type="match status" value="1"/>
</dbReference>
<dbReference type="Proteomes" id="UP000176593">
    <property type="component" value="Unassembled WGS sequence"/>
</dbReference>
<evidence type="ECO:0000313" key="9">
    <source>
        <dbReference type="EMBL" id="OGL86608.1"/>
    </source>
</evidence>
<dbReference type="Pfam" id="PF01336">
    <property type="entry name" value="tRNA_anti-codon"/>
    <property type="match status" value="1"/>
</dbReference>
<keyword evidence="4 7" id="KW-0067">ATP-binding</keyword>
<evidence type="ECO:0000256" key="7">
    <source>
        <dbReference type="HAMAP-Rule" id="MF_00044"/>
    </source>
</evidence>
<dbReference type="GO" id="GO:0003676">
    <property type="term" value="F:nucleic acid binding"/>
    <property type="evidence" value="ECO:0007669"/>
    <property type="project" value="InterPro"/>
</dbReference>
<feature type="binding site" evidence="7">
    <location>
        <position position="222"/>
    </location>
    <ligand>
        <name>L-aspartate</name>
        <dbReference type="ChEBI" id="CHEBI:29991"/>
    </ligand>
</feature>
<feature type="binding site" evidence="7">
    <location>
        <begin position="415"/>
        <end position="418"/>
    </location>
    <ligand>
        <name>ATP</name>
        <dbReference type="ChEBI" id="CHEBI:30616"/>
    </ligand>
</feature>
<dbReference type="InterPro" id="IPR006195">
    <property type="entry name" value="aa-tRNA-synth_II"/>
</dbReference>
<dbReference type="InterPro" id="IPR047089">
    <property type="entry name" value="Asp-tRNA-ligase_1_N"/>
</dbReference>
<feature type="binding site" evidence="7">
    <location>
        <position position="363"/>
    </location>
    <ligand>
        <name>ATP</name>
        <dbReference type="ChEBI" id="CHEBI:30616"/>
    </ligand>
</feature>
<comment type="caution">
    <text evidence="7">Lacks conserved residue(s) required for the propagation of feature annotation.</text>
</comment>
<dbReference type="InterPro" id="IPR002312">
    <property type="entry name" value="Asp/Asn-tRNA-synth_IIb"/>
</dbReference>
<dbReference type="PANTHER" id="PTHR22594:SF5">
    <property type="entry name" value="ASPARTATE--TRNA LIGASE, MITOCHONDRIAL"/>
    <property type="match status" value="1"/>
</dbReference>
<comment type="caution">
    <text evidence="9">The sequence shown here is derived from an EMBL/GenBank/DDBJ whole genome shotgun (WGS) entry which is preliminary data.</text>
</comment>
<dbReference type="Pfam" id="PF00152">
    <property type="entry name" value="tRNA-synt_2"/>
    <property type="match status" value="1"/>
</dbReference>
<evidence type="ECO:0000259" key="8">
    <source>
        <dbReference type="PROSITE" id="PS50862"/>
    </source>
</evidence>
<reference evidence="9 10" key="1">
    <citation type="journal article" date="2016" name="Nat. Commun.">
        <title>Thousands of microbial genomes shed light on interconnected biogeochemical processes in an aquifer system.</title>
        <authorList>
            <person name="Anantharaman K."/>
            <person name="Brown C.T."/>
            <person name="Hug L.A."/>
            <person name="Sharon I."/>
            <person name="Castelle C.J."/>
            <person name="Probst A.J."/>
            <person name="Thomas B.C."/>
            <person name="Singh A."/>
            <person name="Wilkins M.J."/>
            <person name="Karaoz U."/>
            <person name="Brodie E.L."/>
            <person name="Williams K.H."/>
            <person name="Hubbard S.S."/>
            <person name="Banfield J.F."/>
        </authorList>
    </citation>
    <scope>NUCLEOTIDE SEQUENCE [LARGE SCALE GENOMIC DNA]</scope>
</reference>
<dbReference type="PROSITE" id="PS50862">
    <property type="entry name" value="AA_TRNA_LIGASE_II"/>
    <property type="match status" value="1"/>
</dbReference>
<evidence type="ECO:0000256" key="1">
    <source>
        <dbReference type="ARBA" id="ARBA00006303"/>
    </source>
</evidence>
<feature type="binding site" evidence="7">
    <location>
        <position position="231"/>
    </location>
    <ligand>
        <name>ATP</name>
        <dbReference type="ChEBI" id="CHEBI:30616"/>
    </ligand>
</feature>
<comment type="subcellular location">
    <subcellularLocation>
        <location evidence="7">Cytoplasm</location>
    </subcellularLocation>
</comment>
<comment type="function">
    <text evidence="7">Catalyzes the attachment of L-aspartate to tRNA(Asp) in a two-step reaction: L-aspartate is first activated by ATP to form Asp-AMP and then transferred to the acceptor end of tRNA(Asp).</text>
</comment>
<feature type="domain" description="Aminoacyl-transfer RNA synthetases class-II family profile" evidence="8">
    <location>
        <begin position="143"/>
        <end position="449"/>
    </location>
</feature>
<feature type="binding site" evidence="7">
    <location>
        <position position="327"/>
    </location>
    <ligand>
        <name>L-aspartate</name>
        <dbReference type="ChEBI" id="CHEBI:29991"/>
    </ligand>
</feature>
<keyword evidence="3 7" id="KW-0547">Nucleotide-binding</keyword>
<dbReference type="SUPFAM" id="SSF55681">
    <property type="entry name" value="Class II aaRS and biotin synthetases"/>
    <property type="match status" value="1"/>
</dbReference>
<feature type="binding site" evidence="7">
    <location>
        <position position="176"/>
    </location>
    <ligand>
        <name>L-aspartate</name>
        <dbReference type="ChEBI" id="CHEBI:29991"/>
    </ligand>
</feature>
<dbReference type="InterPro" id="IPR012340">
    <property type="entry name" value="NA-bd_OB-fold"/>
</dbReference>
<evidence type="ECO:0000256" key="5">
    <source>
        <dbReference type="ARBA" id="ARBA00022917"/>
    </source>
</evidence>
<dbReference type="InterPro" id="IPR004115">
    <property type="entry name" value="GAD-like_sf"/>
</dbReference>
<sequence>MNRTFISDTPSMAGQTVRVNGWVNTLRKMGDKLVFIDLRDASGLVQVVAYKPDLDEATAAIVDSLKPEYVLEIEGEVKARGAKQINPEMLTGTIEIGIKSIVVLNTSETLPFQIDSDTRIVNEELRLKYRYLDLRSERMHRNLVLRDNVETFFRKFLHEQRFTEVETPILTKGTPEGAREFLVPSRVHPGKMYVLPQSPQQFKQLLMVGGVERYFQIARCFRDEDQRGDRQPEFTQLDMEMSFVSREDVMQLVEAVMIEMVKTCAPEKRIQQIPFPRLSYAEAMEKYRTDKPDLREDKNDPNLLAFGWVIDFPFFEKTEEGGWTFTHNPFSSPKPEDMDKLMEKKNIGEILTTQYDIVLNGYEAGGGSIRNHKPDALRRVFEIMGFSNEQIEEQFGHMLEAFSFGAPPHGGIAPGIDRLVMILANEPNIREVIAIPKTGDARDVMMGAPSEMPKRALNDVHIQLKT</sequence>
<dbReference type="InterPro" id="IPR004364">
    <property type="entry name" value="Aa-tRNA-synt_II"/>
</dbReference>
<dbReference type="Gene3D" id="3.30.930.10">
    <property type="entry name" value="Bira Bifunctional Protein, Domain 2"/>
    <property type="match status" value="2"/>
</dbReference>
<evidence type="ECO:0000256" key="6">
    <source>
        <dbReference type="ARBA" id="ARBA00023146"/>
    </source>
</evidence>
<dbReference type="Gene3D" id="2.40.50.140">
    <property type="entry name" value="Nucleic acid-binding proteins"/>
    <property type="match status" value="1"/>
</dbReference>
<dbReference type="PRINTS" id="PR01042">
    <property type="entry name" value="TRNASYNTHASP"/>
</dbReference>
<keyword evidence="7" id="KW-0963">Cytoplasm</keyword>
<evidence type="ECO:0000256" key="2">
    <source>
        <dbReference type="ARBA" id="ARBA00022598"/>
    </source>
</evidence>
<dbReference type="InterPro" id="IPR004365">
    <property type="entry name" value="NA-bd_OB_tRNA"/>
</dbReference>
<dbReference type="GO" id="GO:0005737">
    <property type="term" value="C:cytoplasm"/>
    <property type="evidence" value="ECO:0007669"/>
    <property type="project" value="UniProtKB-SubCell"/>
</dbReference>
<dbReference type="HAMAP" id="MF_00044">
    <property type="entry name" value="Asp_tRNA_synth_type1"/>
    <property type="match status" value="1"/>
</dbReference>
<dbReference type="GO" id="GO:0006422">
    <property type="term" value="P:aspartyl-tRNA aminoacylation"/>
    <property type="evidence" value="ECO:0007669"/>
    <property type="project" value="UniProtKB-UniRule"/>
</dbReference>
<keyword evidence="2 7" id="KW-0436">Ligase</keyword>
<dbReference type="GO" id="GO:0004815">
    <property type="term" value="F:aspartate-tRNA ligase activity"/>
    <property type="evidence" value="ECO:0007669"/>
    <property type="project" value="UniProtKB-UniRule"/>
</dbReference>
<keyword evidence="5 7" id="KW-0648">Protein biosynthesis</keyword>
<gene>
    <name evidence="7" type="primary">aspS</name>
    <name evidence="9" type="ORF">A3I41_04980</name>
</gene>
<dbReference type="NCBIfam" id="TIGR00459">
    <property type="entry name" value="aspS_bact"/>
    <property type="match status" value="1"/>
</dbReference>
<dbReference type="InterPro" id="IPR045864">
    <property type="entry name" value="aa-tRNA-synth_II/BPL/LPL"/>
</dbReference>
<dbReference type="InterPro" id="IPR047090">
    <property type="entry name" value="AspRS_core"/>
</dbReference>
<feature type="binding site" evidence="7">
    <location>
        <begin position="222"/>
        <end position="224"/>
    </location>
    <ligand>
        <name>ATP</name>
        <dbReference type="ChEBI" id="CHEBI:30616"/>
    </ligand>
</feature>
<evidence type="ECO:0000256" key="4">
    <source>
        <dbReference type="ARBA" id="ARBA00022840"/>
    </source>
</evidence>